<dbReference type="STRING" id="1520.LF65_01692"/>
<organism evidence="1 2">
    <name type="scientific">Clostridium beijerinckii</name>
    <name type="common">Clostridium MP</name>
    <dbReference type="NCBI Taxonomy" id="1520"/>
    <lineage>
        <taxon>Bacteria</taxon>
        <taxon>Bacillati</taxon>
        <taxon>Bacillota</taxon>
        <taxon>Clostridia</taxon>
        <taxon>Eubacteriales</taxon>
        <taxon>Clostridiaceae</taxon>
        <taxon>Clostridium</taxon>
    </lineage>
</organism>
<reference evidence="2" key="1">
    <citation type="submission" date="2014-12" db="EMBL/GenBank/DDBJ databases">
        <title>Genome sequence of Clostridium beijerinckii strain 59B.</title>
        <authorList>
            <person name="Little G.T."/>
            <person name="Minton N.P."/>
        </authorList>
    </citation>
    <scope>NUCLEOTIDE SEQUENCE [LARGE SCALE GENOMIC DNA]</scope>
    <source>
        <strain evidence="2">59B</strain>
    </source>
</reference>
<protein>
    <submittedName>
        <fullName evidence="1">Uncharacterized protein</fullName>
    </submittedName>
</protein>
<dbReference type="RefSeq" id="WP_041895590.1">
    <property type="nucleotide sequence ID" value="NZ_CP010086.2"/>
</dbReference>
<sequence length="86" mass="10079">MISSNSNVVLMDKNRLEEDLAYLLSAEEKIELTLRRLKYQDNLKFGDVEMSLELIHAIIVYTKALRVRRDDKRKDSIATIKLKINK</sequence>
<dbReference type="EMBL" id="CP010086">
    <property type="protein sequence ID" value="AJG98295.1"/>
    <property type="molecule type" value="Genomic_DNA"/>
</dbReference>
<accession>A0A0B5QBI7</accession>
<proteinExistence type="predicted"/>
<gene>
    <name evidence="1" type="ORF">LF65_01692</name>
</gene>
<dbReference type="Proteomes" id="UP000031866">
    <property type="component" value="Chromosome"/>
</dbReference>
<dbReference type="AlphaFoldDB" id="A0A0B5QBI7"/>
<evidence type="ECO:0000313" key="1">
    <source>
        <dbReference type="EMBL" id="AJG98295.1"/>
    </source>
</evidence>
<dbReference type="KEGG" id="cbei:LF65_01692"/>
<name>A0A0B5QBI7_CLOBE</name>
<evidence type="ECO:0000313" key="2">
    <source>
        <dbReference type="Proteomes" id="UP000031866"/>
    </source>
</evidence>